<dbReference type="GO" id="GO:0000492">
    <property type="term" value="P:box C/D snoRNP assembly"/>
    <property type="evidence" value="ECO:0000318"/>
    <property type="project" value="GO_Central"/>
</dbReference>
<dbReference type="GO" id="GO:0008270">
    <property type="term" value="F:zinc ion binding"/>
    <property type="evidence" value="ECO:0007669"/>
    <property type="project" value="UniProtKB-UniRule"/>
</dbReference>
<keyword evidence="2 4" id="KW-0863">Zinc-finger</keyword>
<sequence>MGKPKKGPSPKESATPPKKNCKVCEKAVSKYKCPSCLIPYCSLVCFKKHKETPCVKQVPAPETDTSTSTSPIDVDRPCYVDVDDDVLPQSQLECIASCTEIRDALKDEDLQKLIRKIDCSADTRTELDKAMEQEVFRLFTEKILSMVNRSGDQQL</sequence>
<dbReference type="PANTHER" id="PTHR13483">
    <property type="entry name" value="BOX C_D SNORNA PROTEIN 1-RELATED"/>
    <property type="match status" value="1"/>
</dbReference>
<keyword evidence="3" id="KW-0862">Zinc</keyword>
<evidence type="ECO:0000256" key="4">
    <source>
        <dbReference type="PROSITE-ProRule" id="PRU00453"/>
    </source>
</evidence>
<dbReference type="GO" id="GO:0000463">
    <property type="term" value="P:maturation of LSU-rRNA from tricistronic rRNA transcript (SSU-rRNA, 5.8S rRNA, LSU-rRNA)"/>
    <property type="evidence" value="ECO:0000318"/>
    <property type="project" value="GO_Central"/>
</dbReference>
<dbReference type="GO" id="GO:0070761">
    <property type="term" value="C:pre-snoRNP complex"/>
    <property type="evidence" value="ECO:0000318"/>
    <property type="project" value="GO_Central"/>
</dbReference>
<dbReference type="PANTHER" id="PTHR13483:SF11">
    <property type="entry name" value="ZINC FINGER HIT DOMAIN-CONTAINING PROTEIN 3"/>
    <property type="match status" value="1"/>
</dbReference>
<organism evidence="7 8">
    <name type="scientific">Lactuca sativa</name>
    <name type="common">Garden lettuce</name>
    <dbReference type="NCBI Taxonomy" id="4236"/>
    <lineage>
        <taxon>Eukaryota</taxon>
        <taxon>Viridiplantae</taxon>
        <taxon>Streptophyta</taxon>
        <taxon>Embryophyta</taxon>
        <taxon>Tracheophyta</taxon>
        <taxon>Spermatophyta</taxon>
        <taxon>Magnoliopsida</taxon>
        <taxon>eudicotyledons</taxon>
        <taxon>Gunneridae</taxon>
        <taxon>Pentapetalae</taxon>
        <taxon>asterids</taxon>
        <taxon>campanulids</taxon>
        <taxon>Asterales</taxon>
        <taxon>Asteraceae</taxon>
        <taxon>Cichorioideae</taxon>
        <taxon>Cichorieae</taxon>
        <taxon>Lactucinae</taxon>
        <taxon>Lactuca</taxon>
    </lineage>
</organism>
<dbReference type="EMBL" id="NBSK02000009">
    <property type="protein sequence ID" value="KAJ0186055.1"/>
    <property type="molecule type" value="Genomic_DNA"/>
</dbReference>
<evidence type="ECO:0000256" key="2">
    <source>
        <dbReference type="ARBA" id="ARBA00022771"/>
    </source>
</evidence>
<dbReference type="PROSITE" id="PS51083">
    <property type="entry name" value="ZF_HIT"/>
    <property type="match status" value="1"/>
</dbReference>
<gene>
    <name evidence="7" type="ORF">LSAT_V11C900459960</name>
</gene>
<dbReference type="InterPro" id="IPR007529">
    <property type="entry name" value="Znf_HIT"/>
</dbReference>
<evidence type="ECO:0000256" key="5">
    <source>
        <dbReference type="SAM" id="MobiDB-lite"/>
    </source>
</evidence>
<dbReference type="CDD" id="cd23024">
    <property type="entry name" value="zf-HIT_ZNHIT2-3"/>
    <property type="match status" value="1"/>
</dbReference>
<evidence type="ECO:0000313" key="7">
    <source>
        <dbReference type="EMBL" id="KAJ0186055.1"/>
    </source>
</evidence>
<evidence type="ECO:0000259" key="6">
    <source>
        <dbReference type="PROSITE" id="PS51083"/>
    </source>
</evidence>
<dbReference type="Proteomes" id="UP000235145">
    <property type="component" value="Unassembled WGS sequence"/>
</dbReference>
<accession>A0A9R1WNU9</accession>
<protein>
    <recommendedName>
        <fullName evidence="6">HIT-type domain-containing protein</fullName>
    </recommendedName>
</protein>
<evidence type="ECO:0000256" key="1">
    <source>
        <dbReference type="ARBA" id="ARBA00022723"/>
    </source>
</evidence>
<keyword evidence="1" id="KW-0479">Metal-binding</keyword>
<dbReference type="InterPro" id="IPR051639">
    <property type="entry name" value="BCD1"/>
</dbReference>
<dbReference type="Pfam" id="PF04438">
    <property type="entry name" value="zf-HIT"/>
    <property type="match status" value="1"/>
</dbReference>
<keyword evidence="8" id="KW-1185">Reference proteome</keyword>
<reference evidence="7 8" key="1">
    <citation type="journal article" date="2017" name="Nat. Commun.">
        <title>Genome assembly with in vitro proximity ligation data and whole-genome triplication in lettuce.</title>
        <authorList>
            <person name="Reyes-Chin-Wo S."/>
            <person name="Wang Z."/>
            <person name="Yang X."/>
            <person name="Kozik A."/>
            <person name="Arikit S."/>
            <person name="Song C."/>
            <person name="Xia L."/>
            <person name="Froenicke L."/>
            <person name="Lavelle D.O."/>
            <person name="Truco M.J."/>
            <person name="Xia R."/>
            <person name="Zhu S."/>
            <person name="Xu C."/>
            <person name="Xu H."/>
            <person name="Xu X."/>
            <person name="Cox K."/>
            <person name="Korf I."/>
            <person name="Meyers B.C."/>
            <person name="Michelmore R.W."/>
        </authorList>
    </citation>
    <scope>NUCLEOTIDE SEQUENCE [LARGE SCALE GENOMIC DNA]</scope>
    <source>
        <strain evidence="8">cv. Salinas</strain>
        <tissue evidence="7">Seedlings</tissue>
    </source>
</reference>
<dbReference type="Gene3D" id="3.30.60.190">
    <property type="match status" value="1"/>
</dbReference>
<evidence type="ECO:0000313" key="8">
    <source>
        <dbReference type="Proteomes" id="UP000235145"/>
    </source>
</evidence>
<name>A0A9R1WNU9_LACSA</name>
<proteinExistence type="predicted"/>
<dbReference type="Gramene" id="rna-gnl|WGS:NBSK|LSAT_9X11140_mrna">
    <property type="protein sequence ID" value="cds-PLY74099.1"/>
    <property type="gene ID" value="gene-LSAT_9X11140"/>
</dbReference>
<dbReference type="GO" id="GO:0005634">
    <property type="term" value="C:nucleus"/>
    <property type="evidence" value="ECO:0000318"/>
    <property type="project" value="GO_Central"/>
</dbReference>
<evidence type="ECO:0000256" key="3">
    <source>
        <dbReference type="ARBA" id="ARBA00022833"/>
    </source>
</evidence>
<dbReference type="SUPFAM" id="SSF144232">
    <property type="entry name" value="HIT/MYND zinc finger-like"/>
    <property type="match status" value="1"/>
</dbReference>
<feature type="region of interest" description="Disordered" evidence="5">
    <location>
        <begin position="1"/>
        <end position="20"/>
    </location>
</feature>
<feature type="domain" description="HIT-type" evidence="6">
    <location>
        <begin position="21"/>
        <end position="54"/>
    </location>
</feature>
<dbReference type="AlphaFoldDB" id="A0A9R1WNU9"/>
<comment type="caution">
    <text evidence="7">The sequence shown here is derived from an EMBL/GenBank/DDBJ whole genome shotgun (WGS) entry which is preliminary data.</text>
</comment>